<protein>
    <submittedName>
        <fullName evidence="1">(wild Malaysian banana) hypothetical protein</fullName>
    </submittedName>
</protein>
<name>A0A804L8Y7_MUSAM</name>
<accession>A0A804L8Y7</accession>
<dbReference type="AlphaFoldDB" id="A0A804L8Y7"/>
<proteinExistence type="predicted"/>
<sequence>MVFSISKHVVIMELWFPRNQCRCFKMNRYLLISSSKYVTLRMFGSKRKFVAILYKSYYTFLENYELCLINHCLRQAFTKELYNVPKIIFVKQYVRSVSS</sequence>
<dbReference type="InParanoid" id="A0A804L8Y7"/>
<gene>
    <name evidence="1" type="ORF">GSMUA_07420.1</name>
</gene>
<reference evidence="1" key="1">
    <citation type="submission" date="2021-03" db="EMBL/GenBank/DDBJ databases">
        <authorList>
            <consortium name="Genoscope - CEA"/>
            <person name="William W."/>
        </authorList>
    </citation>
    <scope>NUCLEOTIDE SEQUENCE</scope>
    <source>
        <strain evidence="1">Doubled-haploid Pahang</strain>
    </source>
</reference>
<evidence type="ECO:0000313" key="1">
    <source>
        <dbReference type="EMBL" id="CAG1864886.1"/>
    </source>
</evidence>
<organism evidence="2 3">
    <name type="scientific">Musa acuminata subsp. malaccensis</name>
    <name type="common">Wild banana</name>
    <name type="synonym">Musa malaccensis</name>
    <dbReference type="NCBI Taxonomy" id="214687"/>
    <lineage>
        <taxon>Eukaryota</taxon>
        <taxon>Viridiplantae</taxon>
        <taxon>Streptophyta</taxon>
        <taxon>Embryophyta</taxon>
        <taxon>Tracheophyta</taxon>
        <taxon>Spermatophyta</taxon>
        <taxon>Magnoliopsida</taxon>
        <taxon>Liliopsida</taxon>
        <taxon>Zingiberales</taxon>
        <taxon>Musaceae</taxon>
        <taxon>Musa</taxon>
    </lineage>
</organism>
<evidence type="ECO:0000313" key="2">
    <source>
        <dbReference type="EnsemblPlants" id="Ma11_p17660.1"/>
    </source>
</evidence>
<dbReference type="Gramene" id="Ma11_t17660.1">
    <property type="protein sequence ID" value="Ma11_p17660.1"/>
    <property type="gene ID" value="Ma11_g17660"/>
</dbReference>
<keyword evidence="3" id="KW-1185">Reference proteome</keyword>
<evidence type="ECO:0000313" key="3">
    <source>
        <dbReference type="Proteomes" id="UP000012960"/>
    </source>
</evidence>
<reference evidence="2" key="2">
    <citation type="submission" date="2021-05" db="UniProtKB">
        <authorList>
            <consortium name="EnsemblPlants"/>
        </authorList>
    </citation>
    <scope>IDENTIFICATION</scope>
    <source>
        <strain evidence="2">subsp. malaccensis</strain>
    </source>
</reference>
<dbReference type="EnsemblPlants" id="Ma11_t17660.1">
    <property type="protein sequence ID" value="Ma11_p17660.1"/>
    <property type="gene ID" value="Ma11_g17660"/>
</dbReference>
<dbReference type="EMBL" id="HG996475">
    <property type="protein sequence ID" value="CAG1864886.1"/>
    <property type="molecule type" value="Genomic_DNA"/>
</dbReference>
<dbReference type="Proteomes" id="UP000012960">
    <property type="component" value="Unplaced"/>
</dbReference>